<keyword evidence="3" id="KW-0418">Kinase</keyword>
<feature type="domain" description="PEP-utilising enzyme mobile" evidence="1">
    <location>
        <begin position="372"/>
        <end position="451"/>
    </location>
</feature>
<evidence type="ECO:0000259" key="2">
    <source>
        <dbReference type="Pfam" id="PF01326"/>
    </source>
</evidence>
<dbReference type="GO" id="GO:0050242">
    <property type="term" value="F:pyruvate, phosphate dikinase activity"/>
    <property type="evidence" value="ECO:0007669"/>
    <property type="project" value="InterPro"/>
</dbReference>
<feature type="domain" description="Pyruvate phosphate dikinase AMP/ATP-binding" evidence="2">
    <location>
        <begin position="254"/>
        <end position="301"/>
    </location>
</feature>
<dbReference type="Gene3D" id="1.20.80.30">
    <property type="match status" value="1"/>
</dbReference>
<protein>
    <submittedName>
        <fullName evidence="3">Pyruvate, phosphate dikinase</fullName>
    </submittedName>
</protein>
<keyword evidence="3" id="KW-0808">Transferase</keyword>
<dbReference type="Gene3D" id="3.50.30.10">
    <property type="entry name" value="Phosphohistidine domain"/>
    <property type="match status" value="1"/>
</dbReference>
<feature type="domain" description="Pyruvate phosphate dikinase AMP/ATP-binding" evidence="2">
    <location>
        <begin position="56"/>
        <end position="243"/>
    </location>
</feature>
<keyword evidence="4" id="KW-1185">Reference proteome</keyword>
<dbReference type="InterPro" id="IPR010121">
    <property type="entry name" value="Pyruvate_phosphate_dikinase"/>
</dbReference>
<dbReference type="InterPro" id="IPR008279">
    <property type="entry name" value="PEP-util_enz_mobile_dom"/>
</dbReference>
<evidence type="ECO:0000259" key="1">
    <source>
        <dbReference type="Pfam" id="PF00391"/>
    </source>
</evidence>
<dbReference type="Pfam" id="PF00391">
    <property type="entry name" value="PEP-utilizers"/>
    <property type="match status" value="1"/>
</dbReference>
<dbReference type="SUPFAM" id="SSF56059">
    <property type="entry name" value="Glutathione synthetase ATP-binding domain-like"/>
    <property type="match status" value="1"/>
</dbReference>
<dbReference type="Proteomes" id="UP000214688">
    <property type="component" value="Chromosome"/>
</dbReference>
<dbReference type="InterPro" id="IPR002192">
    <property type="entry name" value="PPDK_AMP/ATP-bd"/>
</dbReference>
<name>A0A223D3W9_9BACL</name>
<dbReference type="GO" id="GO:0016301">
    <property type="term" value="F:kinase activity"/>
    <property type="evidence" value="ECO:0007669"/>
    <property type="project" value="UniProtKB-KW"/>
</dbReference>
<dbReference type="AlphaFoldDB" id="A0A223D3W9"/>
<dbReference type="KEGG" id="tab:CIG75_14660"/>
<dbReference type="NCBIfam" id="NF004531">
    <property type="entry name" value="PRK05878.1"/>
    <property type="match status" value="1"/>
</dbReference>
<dbReference type="Gene3D" id="3.30.1490.20">
    <property type="entry name" value="ATP-grasp fold, A domain"/>
    <property type="match status" value="2"/>
</dbReference>
<dbReference type="EMBL" id="CP022657">
    <property type="protein sequence ID" value="ASS76074.1"/>
    <property type="molecule type" value="Genomic_DNA"/>
</dbReference>
<evidence type="ECO:0000313" key="3">
    <source>
        <dbReference type="EMBL" id="ASS76074.1"/>
    </source>
</evidence>
<dbReference type="SUPFAM" id="SSF52009">
    <property type="entry name" value="Phosphohistidine domain"/>
    <property type="match status" value="1"/>
</dbReference>
<dbReference type="Pfam" id="PF01326">
    <property type="entry name" value="PPDK_N"/>
    <property type="match status" value="2"/>
</dbReference>
<dbReference type="Gene3D" id="1.10.189.10">
    <property type="entry name" value="Pyruvate Phosphate Dikinase, domain 2"/>
    <property type="match status" value="1"/>
</dbReference>
<organism evidence="3 4">
    <name type="scientific">Tumebacillus algifaecis</name>
    <dbReference type="NCBI Taxonomy" id="1214604"/>
    <lineage>
        <taxon>Bacteria</taxon>
        <taxon>Bacillati</taxon>
        <taxon>Bacillota</taxon>
        <taxon>Bacilli</taxon>
        <taxon>Bacillales</taxon>
        <taxon>Alicyclobacillaceae</taxon>
        <taxon>Tumebacillus</taxon>
    </lineage>
</organism>
<gene>
    <name evidence="3" type="ORF">CIG75_14660</name>
</gene>
<accession>A0A223D3W9</accession>
<sequence>MVIVSFAEGSIDQACLLGNKGARLADLMRLGCRVPDGFTLTTEACRAFYEAGEVLTSDIEEHLFAALGELECRTGKRFGDPSNPLLLAIRSGSPESMPGMMDTILNLGLNDAVVQGLAERTSDAEFAADCYRRFQQMYRTIATDVIPNDPKEQLLRAVAAVFASWNNRRAVVYRRIHGISDQLFTAANVQEMVFGNLGTRSASGVVFSRHPSTGAPALYGETLLGAQGDDVVSGMVTPHGIELLEERMPDVYAELVATVAHVEAHYQDMQEIEFTVQQGILFLLQTRDGKRTTEAAVKIAVDLVRAGLVDRRIALQRVESDAFQQLLHLRLDRTAVAVPLASGIPVVHGAVVGAIALDSETALTKSRAGHSVLLVRRETDPNDYEAMTVASGILTAFGGSTSHAAVTARPLGVPCIVGCAAISIDLKRRTIQIGHHTFAEGELLTLDGESGCVYAGALPLTEPELLPEVAVFRAWLNAEKQG</sequence>
<dbReference type="Gene3D" id="3.30.470.20">
    <property type="entry name" value="ATP-grasp fold, B domain"/>
    <property type="match status" value="1"/>
</dbReference>
<keyword evidence="3" id="KW-0670">Pyruvate</keyword>
<dbReference type="PANTHER" id="PTHR22931:SF9">
    <property type="entry name" value="PYRUVATE, PHOSPHATE DIKINASE 1, CHLOROPLASTIC"/>
    <property type="match status" value="1"/>
</dbReference>
<dbReference type="PANTHER" id="PTHR22931">
    <property type="entry name" value="PHOSPHOENOLPYRUVATE DIKINASE-RELATED"/>
    <property type="match status" value="1"/>
</dbReference>
<dbReference type="InterPro" id="IPR036637">
    <property type="entry name" value="Phosphohistidine_dom_sf"/>
</dbReference>
<proteinExistence type="predicted"/>
<dbReference type="InterPro" id="IPR013815">
    <property type="entry name" value="ATP_grasp_subdomain_1"/>
</dbReference>
<evidence type="ECO:0000313" key="4">
    <source>
        <dbReference type="Proteomes" id="UP000214688"/>
    </source>
</evidence>
<reference evidence="3 4" key="1">
    <citation type="journal article" date="2015" name="Int. J. Syst. Evol. Microbiol.">
        <title>Tumebacillus algifaecis sp. nov., isolated from decomposing algal scum.</title>
        <authorList>
            <person name="Wu Y.F."/>
            <person name="Zhang B."/>
            <person name="Xing P."/>
            <person name="Wu Q.L."/>
            <person name="Liu S.J."/>
        </authorList>
    </citation>
    <scope>NUCLEOTIDE SEQUENCE [LARGE SCALE GENOMIC DNA]</scope>
    <source>
        <strain evidence="3 4">THMBR28</strain>
    </source>
</reference>
<dbReference type="GO" id="GO:0005524">
    <property type="term" value="F:ATP binding"/>
    <property type="evidence" value="ECO:0007669"/>
    <property type="project" value="InterPro"/>
</dbReference>